<feature type="domain" description="Exonuclease" evidence="4">
    <location>
        <begin position="45"/>
        <end position="221"/>
    </location>
</feature>
<evidence type="ECO:0000313" key="6">
    <source>
        <dbReference type="Proteomes" id="UP000295729"/>
    </source>
</evidence>
<dbReference type="PANTHER" id="PTHR30231:SF4">
    <property type="entry name" value="PROTEIN NEN2"/>
    <property type="match status" value="1"/>
</dbReference>
<dbReference type="GO" id="GO:0005829">
    <property type="term" value="C:cytosol"/>
    <property type="evidence" value="ECO:0007669"/>
    <property type="project" value="TreeGrafter"/>
</dbReference>
<protein>
    <submittedName>
        <fullName evidence="5">DNA polymerase-3 subunit epsilon</fullName>
    </submittedName>
</protein>
<keyword evidence="2" id="KW-0378">Hydrolase</keyword>
<dbReference type="InterPro" id="IPR012337">
    <property type="entry name" value="RNaseH-like_sf"/>
</dbReference>
<dbReference type="RefSeq" id="WP_133561767.1">
    <property type="nucleotide sequence ID" value="NZ_SNZA01000002.1"/>
</dbReference>
<dbReference type="InterPro" id="IPR013520">
    <property type="entry name" value="Ribonucl_H"/>
</dbReference>
<dbReference type="PANTHER" id="PTHR30231">
    <property type="entry name" value="DNA POLYMERASE III SUBUNIT EPSILON"/>
    <property type="match status" value="1"/>
</dbReference>
<dbReference type="Gene3D" id="3.30.420.10">
    <property type="entry name" value="Ribonuclease H-like superfamily/Ribonuclease H"/>
    <property type="match status" value="1"/>
</dbReference>
<dbReference type="NCBIfam" id="NF006602">
    <property type="entry name" value="PRK09146.1"/>
    <property type="match status" value="1"/>
</dbReference>
<dbReference type="OrthoDB" id="5497329at2"/>
<dbReference type="GO" id="GO:0003676">
    <property type="term" value="F:nucleic acid binding"/>
    <property type="evidence" value="ECO:0007669"/>
    <property type="project" value="InterPro"/>
</dbReference>
<evidence type="ECO:0000256" key="2">
    <source>
        <dbReference type="ARBA" id="ARBA00022801"/>
    </source>
</evidence>
<dbReference type="EMBL" id="SNZA01000002">
    <property type="protein sequence ID" value="TDR14261.1"/>
    <property type="molecule type" value="Genomic_DNA"/>
</dbReference>
<evidence type="ECO:0000256" key="1">
    <source>
        <dbReference type="ARBA" id="ARBA00022722"/>
    </source>
</evidence>
<dbReference type="InterPro" id="IPR036397">
    <property type="entry name" value="RNaseH_sf"/>
</dbReference>
<dbReference type="Proteomes" id="UP000295729">
    <property type="component" value="Unassembled WGS sequence"/>
</dbReference>
<dbReference type="CDD" id="cd06127">
    <property type="entry name" value="DEDDh"/>
    <property type="match status" value="1"/>
</dbReference>
<comment type="caution">
    <text evidence="5">The sequence shown here is derived from an EMBL/GenBank/DDBJ whole genome shotgun (WGS) entry which is preliminary data.</text>
</comment>
<dbReference type="SMART" id="SM00479">
    <property type="entry name" value="EXOIII"/>
    <property type="match status" value="1"/>
</dbReference>
<gene>
    <name evidence="5" type="ORF">C8D85_1794</name>
</gene>
<name>A0A4V3DGG7_9GAMM</name>
<evidence type="ECO:0000313" key="5">
    <source>
        <dbReference type="EMBL" id="TDR14261.1"/>
    </source>
</evidence>
<dbReference type="GO" id="GO:0006259">
    <property type="term" value="P:DNA metabolic process"/>
    <property type="evidence" value="ECO:0007669"/>
    <property type="project" value="UniProtKB-ARBA"/>
</dbReference>
<dbReference type="Pfam" id="PF00929">
    <property type="entry name" value="RNase_T"/>
    <property type="match status" value="1"/>
</dbReference>
<sequence>MTLDNLPENWQQAYQEMANSTQSDALKRFYQAGVKGLDCPLEEAPLVALDIETTGLDSDENEIVSIGLVSFSLQAIKLRSAQYWLAKPHSALTAESVTIHEITHSEIQDAPRLSSFLDEVLDAIAGKIVVVHCAAIERPFLYRAAMKHYGEPLLFPMIDTMALEANITFKPWWKRFGRQPSLRLDACRQRYHLPRYRAHQALMDAVSCAELFQAQVAHQHVNKQDLTKLYCY</sequence>
<keyword evidence="3" id="KW-0269">Exonuclease</keyword>
<dbReference type="SUPFAM" id="SSF53098">
    <property type="entry name" value="Ribonuclease H-like"/>
    <property type="match status" value="1"/>
</dbReference>
<proteinExistence type="predicted"/>
<dbReference type="AlphaFoldDB" id="A0A4V3DGG7"/>
<keyword evidence="1" id="KW-0540">Nuclease</keyword>
<keyword evidence="6" id="KW-1185">Reference proteome</keyword>
<organism evidence="5 6">
    <name type="scientific">Marinomonas communis</name>
    <dbReference type="NCBI Taxonomy" id="28254"/>
    <lineage>
        <taxon>Bacteria</taxon>
        <taxon>Pseudomonadati</taxon>
        <taxon>Pseudomonadota</taxon>
        <taxon>Gammaproteobacteria</taxon>
        <taxon>Oceanospirillales</taxon>
        <taxon>Oceanospirillaceae</taxon>
        <taxon>Marinomonas</taxon>
    </lineage>
</organism>
<accession>A0A4V3DGG7</accession>
<reference evidence="5 6" key="1">
    <citation type="submission" date="2019-03" db="EMBL/GenBank/DDBJ databases">
        <title>Genomic Encyclopedia of Type Strains, Phase IV (KMG-IV): sequencing the most valuable type-strain genomes for metagenomic binning, comparative biology and taxonomic classification.</title>
        <authorList>
            <person name="Goeker M."/>
        </authorList>
    </citation>
    <scope>NUCLEOTIDE SEQUENCE [LARGE SCALE GENOMIC DNA]</scope>
    <source>
        <strain evidence="5 6">DSM 5604</strain>
    </source>
</reference>
<dbReference type="GO" id="GO:0008408">
    <property type="term" value="F:3'-5' exonuclease activity"/>
    <property type="evidence" value="ECO:0007669"/>
    <property type="project" value="TreeGrafter"/>
</dbReference>
<evidence type="ECO:0000256" key="3">
    <source>
        <dbReference type="ARBA" id="ARBA00022839"/>
    </source>
</evidence>
<evidence type="ECO:0000259" key="4">
    <source>
        <dbReference type="SMART" id="SM00479"/>
    </source>
</evidence>